<dbReference type="AlphaFoldDB" id="A0A158JFX8"/>
<name>A0A158JFX8_9BURK</name>
<accession>A0A158JFX8</accession>
<feature type="domain" description="ABC-three component systems C-terminal" evidence="1">
    <location>
        <begin position="174"/>
        <end position="311"/>
    </location>
</feature>
<dbReference type="Pfam" id="PF21941">
    <property type="entry name" value="SMEK_N"/>
    <property type="match status" value="1"/>
</dbReference>
<evidence type="ECO:0000313" key="4">
    <source>
        <dbReference type="Proteomes" id="UP000054683"/>
    </source>
</evidence>
<sequence length="316" mass="35292">MNRSLYYDYCVERLFTLSLRLETLAKSNILHLHLHSENFYVDFFNALYGYALKNMNAVTQNAAAIDLIDSAAKLVVQVSGTATKVKIESALKKDLSAYTGHQFKFILITKDAAELRGLTYANPHSLSFAPASDIHDVPSILRDILHLQIAQQKAVYELIKAELGSDADNVKEVSNLADVIGLLAQEDFSDEGQASNTTPFNVDAKIVFNNLGTATSVVEDYKIHQPKVTKTYAEYDKAGKNKSTSVLNALRSDYTRLRATYSDDDLFFQVVNAAMTRVRNSKNYVQMATEELEQCVSVLVVDAFIRCKIFKHPTVI</sequence>
<proteinExistence type="predicted"/>
<dbReference type="NCBIfam" id="NF033859">
    <property type="entry name" value="SMEK_N"/>
    <property type="match status" value="1"/>
</dbReference>
<dbReference type="Pfam" id="PF20275">
    <property type="entry name" value="CTD10"/>
    <property type="match status" value="1"/>
</dbReference>
<dbReference type="Proteomes" id="UP000054683">
    <property type="component" value="Unassembled WGS sequence"/>
</dbReference>
<feature type="domain" description="SMEK" evidence="2">
    <location>
        <begin position="11"/>
        <end position="144"/>
    </location>
</feature>
<evidence type="ECO:0000259" key="1">
    <source>
        <dbReference type="Pfam" id="PF20275"/>
    </source>
</evidence>
<evidence type="ECO:0000259" key="2">
    <source>
        <dbReference type="Pfam" id="PF21941"/>
    </source>
</evidence>
<dbReference type="OrthoDB" id="9052589at2"/>
<dbReference type="InterPro" id="IPR047740">
    <property type="entry name" value="SMEK_dom"/>
</dbReference>
<dbReference type="EMBL" id="FCOK02000083">
    <property type="protein sequence ID" value="SAL67260.1"/>
    <property type="molecule type" value="Genomic_DNA"/>
</dbReference>
<protein>
    <recommendedName>
        <fullName evidence="5">SMEK domain-containing protein</fullName>
    </recommendedName>
</protein>
<evidence type="ECO:0000313" key="3">
    <source>
        <dbReference type="EMBL" id="SAL67260.1"/>
    </source>
</evidence>
<dbReference type="InterPro" id="IPR046919">
    <property type="entry name" value="ABC-3C_CTD10"/>
</dbReference>
<gene>
    <name evidence="3" type="ORF">AWB69_07694</name>
</gene>
<reference evidence="3 4" key="1">
    <citation type="submission" date="2016-01" db="EMBL/GenBank/DDBJ databases">
        <authorList>
            <person name="Oliw E.H."/>
        </authorList>
    </citation>
    <scope>NUCLEOTIDE SEQUENCE [LARGE SCALE GENOMIC DNA]</scope>
    <source>
        <strain evidence="3">LMG 27134</strain>
    </source>
</reference>
<evidence type="ECO:0008006" key="5">
    <source>
        <dbReference type="Google" id="ProtNLM"/>
    </source>
</evidence>
<dbReference type="RefSeq" id="WP_062091831.1">
    <property type="nucleotide sequence ID" value="NZ_FCOK02000083.1"/>
</dbReference>
<organism evidence="3 4">
    <name type="scientific">Caballeronia udeis</name>
    <dbReference type="NCBI Taxonomy" id="1232866"/>
    <lineage>
        <taxon>Bacteria</taxon>
        <taxon>Pseudomonadati</taxon>
        <taxon>Pseudomonadota</taxon>
        <taxon>Betaproteobacteria</taxon>
        <taxon>Burkholderiales</taxon>
        <taxon>Burkholderiaceae</taxon>
        <taxon>Caballeronia</taxon>
    </lineage>
</organism>